<evidence type="ECO:0000256" key="3">
    <source>
        <dbReference type="ARBA" id="ARBA00023274"/>
    </source>
</evidence>
<comment type="caution">
    <text evidence="4">The sequence shown here is derived from an EMBL/GenBank/DDBJ whole genome shotgun (WGS) entry which is preliminary data.</text>
</comment>
<evidence type="ECO:0000256" key="2">
    <source>
        <dbReference type="ARBA" id="ARBA00022980"/>
    </source>
</evidence>
<dbReference type="Proteomes" id="UP000037460">
    <property type="component" value="Unassembled WGS sequence"/>
</dbReference>
<proteinExistence type="inferred from homology"/>
<organism evidence="4 5">
    <name type="scientific">Chrysochromulina tobinii</name>
    <dbReference type="NCBI Taxonomy" id="1460289"/>
    <lineage>
        <taxon>Eukaryota</taxon>
        <taxon>Haptista</taxon>
        <taxon>Haptophyta</taxon>
        <taxon>Prymnesiophyceae</taxon>
        <taxon>Prymnesiales</taxon>
        <taxon>Chrysochromulinaceae</taxon>
        <taxon>Chrysochromulina</taxon>
    </lineage>
</organism>
<dbReference type="GO" id="GO:0002181">
    <property type="term" value="P:cytoplasmic translation"/>
    <property type="evidence" value="ECO:0007669"/>
    <property type="project" value="TreeGrafter"/>
</dbReference>
<dbReference type="EMBL" id="JWZX01000998">
    <property type="protein sequence ID" value="KOO35066.1"/>
    <property type="molecule type" value="Genomic_DNA"/>
</dbReference>
<keyword evidence="5" id="KW-1185">Reference proteome</keyword>
<comment type="similarity">
    <text evidence="1">Belongs to the eukaryotic ribosomal protein P1/P2 family.</text>
</comment>
<dbReference type="AlphaFoldDB" id="A0A0M0K881"/>
<dbReference type="GO" id="GO:0022625">
    <property type="term" value="C:cytosolic large ribosomal subunit"/>
    <property type="evidence" value="ECO:0007669"/>
    <property type="project" value="TreeGrafter"/>
</dbReference>
<evidence type="ECO:0000313" key="5">
    <source>
        <dbReference type="Proteomes" id="UP000037460"/>
    </source>
</evidence>
<keyword evidence="3" id="KW-0687">Ribonucleoprotein</keyword>
<dbReference type="FunFam" id="1.10.10.1410:FF:000002">
    <property type="entry name" value="60S acidic ribosomal protein P2"/>
    <property type="match status" value="1"/>
</dbReference>
<dbReference type="Gene3D" id="1.10.10.1410">
    <property type="match status" value="1"/>
</dbReference>
<keyword evidence="2 4" id="KW-0689">Ribosomal protein</keyword>
<sequence>MGSEIACVYAALILHDEGLEISAENISKILKASNVT</sequence>
<protein>
    <submittedName>
        <fullName evidence="4">60s acidic ribosomal protein p1</fullName>
    </submittedName>
</protein>
<evidence type="ECO:0000256" key="1">
    <source>
        <dbReference type="ARBA" id="ARBA00005436"/>
    </source>
</evidence>
<dbReference type="GO" id="GO:0003735">
    <property type="term" value="F:structural constituent of ribosome"/>
    <property type="evidence" value="ECO:0007669"/>
    <property type="project" value="TreeGrafter"/>
</dbReference>
<name>A0A0M0K881_9EUKA</name>
<gene>
    <name evidence="4" type="ORF">Ctob_010721</name>
</gene>
<feature type="non-terminal residue" evidence="4">
    <location>
        <position position="36"/>
    </location>
</feature>
<reference evidence="5" key="1">
    <citation type="journal article" date="2015" name="PLoS Genet.">
        <title>Genome Sequence and Transcriptome Analyses of Chrysochromulina tobin: Metabolic Tools for Enhanced Algal Fitness in the Prominent Order Prymnesiales (Haptophyceae).</title>
        <authorList>
            <person name="Hovde B.T."/>
            <person name="Deodato C.R."/>
            <person name="Hunsperger H.M."/>
            <person name="Ryken S.A."/>
            <person name="Yost W."/>
            <person name="Jha R.K."/>
            <person name="Patterson J."/>
            <person name="Monnat R.J. Jr."/>
            <person name="Barlow S.B."/>
            <person name="Starkenburg S.R."/>
            <person name="Cattolico R.A."/>
        </authorList>
    </citation>
    <scope>NUCLEOTIDE SEQUENCE</scope>
    <source>
        <strain evidence="5">CCMP291</strain>
    </source>
</reference>
<dbReference type="PANTHER" id="PTHR45696">
    <property type="entry name" value="60S ACIDIC RIBOSOMAL PROTEIN P1"/>
    <property type="match status" value="1"/>
</dbReference>
<accession>A0A0M0K881</accession>
<dbReference type="PANTHER" id="PTHR45696:SF10">
    <property type="entry name" value="LARGE RIBOSOMAL SUBUNIT PROTEIN P1"/>
    <property type="match status" value="1"/>
</dbReference>
<dbReference type="GO" id="GO:0043021">
    <property type="term" value="F:ribonucleoprotein complex binding"/>
    <property type="evidence" value="ECO:0007669"/>
    <property type="project" value="TreeGrafter"/>
</dbReference>
<dbReference type="CDD" id="cd05831">
    <property type="entry name" value="Ribosomal_P1"/>
    <property type="match status" value="1"/>
</dbReference>
<evidence type="ECO:0000313" key="4">
    <source>
        <dbReference type="EMBL" id="KOO35066.1"/>
    </source>
</evidence>
<dbReference type="InterPro" id="IPR038716">
    <property type="entry name" value="P1/P2_N_sf"/>
</dbReference>
<dbReference type="GO" id="GO:0030295">
    <property type="term" value="F:protein kinase activator activity"/>
    <property type="evidence" value="ECO:0007669"/>
    <property type="project" value="TreeGrafter"/>
</dbReference>